<dbReference type="AlphaFoldDB" id="G0UML9"/>
<reference evidence="2" key="1">
    <citation type="journal article" date="2012" name="Proc. Natl. Acad. Sci. U.S.A.">
        <title>Antigenic diversity is generated by distinct evolutionary mechanisms in African trypanosome species.</title>
        <authorList>
            <person name="Jackson A.P."/>
            <person name="Berry A."/>
            <person name="Aslett M."/>
            <person name="Allison H.C."/>
            <person name="Burton P."/>
            <person name="Vavrova-Anderson J."/>
            <person name="Brown R."/>
            <person name="Browne H."/>
            <person name="Corton N."/>
            <person name="Hauser H."/>
            <person name="Gamble J."/>
            <person name="Gilderthorp R."/>
            <person name="Marcello L."/>
            <person name="McQuillan J."/>
            <person name="Otto T.D."/>
            <person name="Quail M.A."/>
            <person name="Sanders M.J."/>
            <person name="van Tonder A."/>
            <person name="Ginger M.L."/>
            <person name="Field M.C."/>
            <person name="Barry J.D."/>
            <person name="Hertz-Fowler C."/>
            <person name="Berriman M."/>
        </authorList>
    </citation>
    <scope>NUCLEOTIDE SEQUENCE</scope>
    <source>
        <strain evidence="2">IL3000</strain>
    </source>
</reference>
<feature type="region of interest" description="Disordered" evidence="1">
    <location>
        <begin position="1"/>
        <end position="20"/>
    </location>
</feature>
<proteinExistence type="predicted"/>
<accession>G0UML9</accession>
<evidence type="ECO:0000313" key="2">
    <source>
        <dbReference type="EMBL" id="CCC90427.1"/>
    </source>
</evidence>
<dbReference type="EMBL" id="HE575318">
    <property type="protein sequence ID" value="CCC90427.1"/>
    <property type="molecule type" value="Genomic_DNA"/>
</dbReference>
<name>G0UML9_TRYCI</name>
<protein>
    <submittedName>
        <fullName evidence="2">Uncharacterized protein</fullName>
    </submittedName>
</protein>
<gene>
    <name evidence="2" type="ORF">TCIL3000_5_1280</name>
</gene>
<evidence type="ECO:0000256" key="1">
    <source>
        <dbReference type="SAM" id="MobiDB-lite"/>
    </source>
</evidence>
<organism evidence="2">
    <name type="scientific">Trypanosoma congolense (strain IL3000)</name>
    <dbReference type="NCBI Taxonomy" id="1068625"/>
    <lineage>
        <taxon>Eukaryota</taxon>
        <taxon>Discoba</taxon>
        <taxon>Euglenozoa</taxon>
        <taxon>Kinetoplastea</taxon>
        <taxon>Metakinetoplastina</taxon>
        <taxon>Trypanosomatida</taxon>
        <taxon>Trypanosomatidae</taxon>
        <taxon>Trypanosoma</taxon>
        <taxon>Nannomonas</taxon>
    </lineage>
</organism>
<sequence length="140" mass="16343">MVEHFPRTHAHTHTHGPSPRRAFLYNSGTTHFISPPFDLTLHLPFPPPPLRHLTPPHPRSPCSACEHRALPPCLYPAHLLQSLFSPLLPSFFPLNQLRTHAQRHQQQDMCIYLRIYPCNRGMQMLRCCTQRRKEETTKQQ</sequence>